<evidence type="ECO:0000313" key="9">
    <source>
        <dbReference type="EMBL" id="AXL20453.1"/>
    </source>
</evidence>
<keyword evidence="3" id="KW-1003">Cell membrane</keyword>
<proteinExistence type="inferred from homology"/>
<dbReference type="InterPro" id="IPR003004">
    <property type="entry name" value="GspF/PilC"/>
</dbReference>
<organism evidence="9 10">
    <name type="scientific">Megasphaera stantonii</name>
    <dbReference type="NCBI Taxonomy" id="2144175"/>
    <lineage>
        <taxon>Bacteria</taxon>
        <taxon>Bacillati</taxon>
        <taxon>Bacillota</taxon>
        <taxon>Negativicutes</taxon>
        <taxon>Veillonellales</taxon>
        <taxon>Veillonellaceae</taxon>
        <taxon>Megasphaera</taxon>
    </lineage>
</organism>
<gene>
    <name evidence="9" type="ORF">DKB62_02065</name>
</gene>
<feature type="domain" description="Type II secretion system protein GspF" evidence="8">
    <location>
        <begin position="268"/>
        <end position="390"/>
    </location>
</feature>
<dbReference type="GO" id="GO:0005886">
    <property type="term" value="C:plasma membrane"/>
    <property type="evidence" value="ECO:0007669"/>
    <property type="project" value="UniProtKB-SubCell"/>
</dbReference>
<evidence type="ECO:0000256" key="3">
    <source>
        <dbReference type="ARBA" id="ARBA00022475"/>
    </source>
</evidence>
<dbReference type="AlphaFoldDB" id="A0A346AX60"/>
<evidence type="ECO:0000256" key="2">
    <source>
        <dbReference type="ARBA" id="ARBA00005745"/>
    </source>
</evidence>
<dbReference type="Pfam" id="PF00482">
    <property type="entry name" value="T2SSF"/>
    <property type="match status" value="2"/>
</dbReference>
<feature type="transmembrane region" description="Helical" evidence="7">
    <location>
        <begin position="165"/>
        <end position="190"/>
    </location>
</feature>
<dbReference type="PANTHER" id="PTHR30012">
    <property type="entry name" value="GENERAL SECRETION PATHWAY PROTEIN"/>
    <property type="match status" value="1"/>
</dbReference>
<dbReference type="PANTHER" id="PTHR30012:SF0">
    <property type="entry name" value="TYPE II SECRETION SYSTEM PROTEIN F-RELATED"/>
    <property type="match status" value="1"/>
</dbReference>
<dbReference type="EMBL" id="CP029462">
    <property type="protein sequence ID" value="AXL20453.1"/>
    <property type="molecule type" value="Genomic_DNA"/>
</dbReference>
<evidence type="ECO:0000256" key="5">
    <source>
        <dbReference type="ARBA" id="ARBA00022989"/>
    </source>
</evidence>
<keyword evidence="4 7" id="KW-0812">Transmembrane</keyword>
<name>A0A346AX60_9FIRM</name>
<keyword evidence="6 7" id="KW-0472">Membrane</keyword>
<comment type="subcellular location">
    <subcellularLocation>
        <location evidence="1">Cell membrane</location>
        <topology evidence="1">Multi-pass membrane protein</topology>
    </subcellularLocation>
</comment>
<feature type="transmembrane region" description="Helical" evidence="7">
    <location>
        <begin position="367"/>
        <end position="392"/>
    </location>
</feature>
<protein>
    <submittedName>
        <fullName evidence="9">Type II secretion system F family protein</fullName>
    </submittedName>
</protein>
<comment type="similarity">
    <text evidence="2">Belongs to the GSP F family.</text>
</comment>
<evidence type="ECO:0000256" key="1">
    <source>
        <dbReference type="ARBA" id="ARBA00004651"/>
    </source>
</evidence>
<evidence type="ECO:0000256" key="7">
    <source>
        <dbReference type="SAM" id="Phobius"/>
    </source>
</evidence>
<dbReference type="OrthoDB" id="9805682at2"/>
<dbReference type="PRINTS" id="PR00812">
    <property type="entry name" value="BCTERIALGSPF"/>
</dbReference>
<sequence>MKRFVVTCTDMHGRKMTYKLTAPSSEAVRAMARRRSWQIMAMEETTPLLDFVFRLRPFSYKTLSLLFYQLGAMTRAGIPFVQACRLLLHDVTSKKQRQAMKLAVDYMEKGMAVSEALGQTGLFPSLVCRIVSAGERAGNLEQMLYLLGQYYEQADKQRRFLMDALSYPLFLLLCTTAMTVGIVAFILPVFEAMFNQMQMPLPAMTAYMLAGAHILQFYGAALAAGAVAGIASLLLLLRRPGVRRYAEDKLFSLSALRRLCVIFCWQRFSQILAVQIRCGIPLLDALDDGAAVVPVDWFRRAVNQAARRLENGSSFSQAVRLGQFGTLYIETMLLVGETTGRYEDALQAVSEYYQWRIQSRLSVVQRLAGPLMLLGVGAVIGTLVISCMLPLLDMAAGMVP</sequence>
<dbReference type="Gene3D" id="1.20.81.30">
    <property type="entry name" value="Type II secretion system (T2SS), domain F"/>
    <property type="match status" value="2"/>
</dbReference>
<evidence type="ECO:0000259" key="8">
    <source>
        <dbReference type="Pfam" id="PF00482"/>
    </source>
</evidence>
<dbReference type="InterPro" id="IPR042094">
    <property type="entry name" value="T2SS_GspF_sf"/>
</dbReference>
<evidence type="ECO:0000256" key="4">
    <source>
        <dbReference type="ARBA" id="ARBA00022692"/>
    </source>
</evidence>
<evidence type="ECO:0000313" key="10">
    <source>
        <dbReference type="Proteomes" id="UP000254337"/>
    </source>
</evidence>
<dbReference type="InterPro" id="IPR018076">
    <property type="entry name" value="T2SS_GspF_dom"/>
</dbReference>
<keyword evidence="10" id="KW-1185">Reference proteome</keyword>
<reference evidence="9 10" key="1">
    <citation type="submission" date="2018-05" db="EMBL/GenBank/DDBJ databases">
        <title>Complete genome sequence of Megasphaera sp. AJH120T, isolated from the ceca of a chicken.</title>
        <authorList>
            <person name="Maki J."/>
            <person name="Looft T."/>
        </authorList>
    </citation>
    <scope>NUCLEOTIDE SEQUENCE [LARGE SCALE GENOMIC DNA]</scope>
    <source>
        <strain evidence="9 10">AJH120</strain>
    </source>
</reference>
<feature type="domain" description="Type II secretion system protein GspF" evidence="8">
    <location>
        <begin position="68"/>
        <end position="188"/>
    </location>
</feature>
<dbReference type="Proteomes" id="UP000254337">
    <property type="component" value="Chromosome"/>
</dbReference>
<dbReference type="KEGG" id="meg:DKB62_02065"/>
<dbReference type="RefSeq" id="WP_107195890.1">
    <property type="nucleotide sequence ID" value="NZ_CAUWMV010000001.1"/>
</dbReference>
<keyword evidence="5 7" id="KW-1133">Transmembrane helix</keyword>
<feature type="transmembrane region" description="Helical" evidence="7">
    <location>
        <begin position="210"/>
        <end position="237"/>
    </location>
</feature>
<evidence type="ECO:0000256" key="6">
    <source>
        <dbReference type="ARBA" id="ARBA00023136"/>
    </source>
</evidence>
<accession>A0A346AX60</accession>